<dbReference type="Pfam" id="PF00648">
    <property type="entry name" value="Peptidase_C2"/>
    <property type="match status" value="1"/>
</dbReference>
<dbReference type="PROSITE" id="PS50203">
    <property type="entry name" value="CALPAIN_CAT"/>
    <property type="match status" value="1"/>
</dbReference>
<dbReference type="InterPro" id="IPR018247">
    <property type="entry name" value="EF_Hand_1_Ca_BS"/>
</dbReference>
<keyword evidence="5" id="KW-0106">Calcium</keyword>
<evidence type="ECO:0000256" key="6">
    <source>
        <dbReference type="PROSITE-ProRule" id="PRU00239"/>
    </source>
</evidence>
<dbReference type="PROSITE" id="PS00139">
    <property type="entry name" value="THIOL_PROTEASE_CYS"/>
    <property type="match status" value="1"/>
</dbReference>
<dbReference type="Proteomes" id="UP001642540">
    <property type="component" value="Unassembled WGS sequence"/>
</dbReference>
<protein>
    <recommendedName>
        <fullName evidence="11">Calpain-B</fullName>
    </recommendedName>
</protein>
<dbReference type="InterPro" id="IPR022684">
    <property type="entry name" value="Calpain_cysteine_protease"/>
</dbReference>
<evidence type="ECO:0000256" key="1">
    <source>
        <dbReference type="ARBA" id="ARBA00007623"/>
    </source>
</evidence>
<feature type="domain" description="Calpain catalytic" evidence="7">
    <location>
        <begin position="47"/>
        <end position="363"/>
    </location>
</feature>
<keyword evidence="10" id="KW-1185">Reference proteome</keyword>
<dbReference type="EMBL" id="CAXLJM020000045">
    <property type="protein sequence ID" value="CAL8110373.1"/>
    <property type="molecule type" value="Genomic_DNA"/>
</dbReference>
<dbReference type="SMART" id="SM00720">
    <property type="entry name" value="calpain_III"/>
    <property type="match status" value="1"/>
</dbReference>
<proteinExistence type="inferred from homology"/>
<feature type="active site" evidence="6">
    <location>
        <position position="259"/>
    </location>
</feature>
<dbReference type="SMART" id="SM00054">
    <property type="entry name" value="EFh"/>
    <property type="match status" value="2"/>
</dbReference>
<dbReference type="InterPro" id="IPR001300">
    <property type="entry name" value="Peptidase_C2_calpain_cat"/>
</dbReference>
<comment type="caution">
    <text evidence="9">The sequence shown here is derived from an EMBL/GenBank/DDBJ whole genome shotgun (WGS) entry which is preliminary data.</text>
</comment>
<dbReference type="SMART" id="SM00230">
    <property type="entry name" value="CysPc"/>
    <property type="match status" value="1"/>
</dbReference>
<name>A0ABP1QQU9_9HEXA</name>
<dbReference type="CDD" id="cd00214">
    <property type="entry name" value="Calpain_III"/>
    <property type="match status" value="1"/>
</dbReference>
<dbReference type="Gene3D" id="1.10.238.10">
    <property type="entry name" value="EF-hand"/>
    <property type="match status" value="1"/>
</dbReference>
<evidence type="ECO:0000313" key="10">
    <source>
        <dbReference type="Proteomes" id="UP001642540"/>
    </source>
</evidence>
<dbReference type="InterPro" id="IPR036213">
    <property type="entry name" value="Calpain_III_sf"/>
</dbReference>
<dbReference type="PANTHER" id="PTHR10183">
    <property type="entry name" value="CALPAIN"/>
    <property type="match status" value="1"/>
</dbReference>
<dbReference type="PROSITE" id="PS50222">
    <property type="entry name" value="EF_HAND_2"/>
    <property type="match status" value="1"/>
</dbReference>
<dbReference type="CDD" id="cd00044">
    <property type="entry name" value="CysPc"/>
    <property type="match status" value="1"/>
</dbReference>
<evidence type="ECO:0000259" key="8">
    <source>
        <dbReference type="PROSITE" id="PS50222"/>
    </source>
</evidence>
<reference evidence="9 10" key="1">
    <citation type="submission" date="2024-08" db="EMBL/GenBank/DDBJ databases">
        <authorList>
            <person name="Cucini C."/>
            <person name="Frati F."/>
        </authorList>
    </citation>
    <scope>NUCLEOTIDE SEQUENCE [LARGE SCALE GENOMIC DNA]</scope>
</reference>
<dbReference type="PROSITE" id="PS00018">
    <property type="entry name" value="EF_HAND_1"/>
    <property type="match status" value="1"/>
</dbReference>
<evidence type="ECO:0000256" key="3">
    <source>
        <dbReference type="ARBA" id="ARBA00022801"/>
    </source>
</evidence>
<evidence type="ECO:0000313" key="9">
    <source>
        <dbReference type="EMBL" id="CAL8110373.1"/>
    </source>
</evidence>
<dbReference type="Gene3D" id="3.90.70.10">
    <property type="entry name" value="Cysteine proteinases"/>
    <property type="match status" value="1"/>
</dbReference>
<dbReference type="Pfam" id="PF01067">
    <property type="entry name" value="Calpain_III"/>
    <property type="match status" value="1"/>
</dbReference>
<feature type="domain" description="EF-hand" evidence="8">
    <location>
        <begin position="637"/>
        <end position="672"/>
    </location>
</feature>
<dbReference type="InterPro" id="IPR038765">
    <property type="entry name" value="Papain-like_cys_pep_sf"/>
</dbReference>
<sequence>MPYKLTSGVLVYRYGERGSGYRLNGAKSESYQDFKKIRSTSLQTKVLFEDVEFPANKSSLGPDFPGKPVQWKRPYEFLGEPPKFFVGGASRFDVRQGELGNCWLLAAVANLTLNAQLFHLIVPEDNAFTTDKYTGSFHFRFWKFGRWVDVVVDDKLPTRGGRLVFMHSLDKGEMWSALLEKAYAKIHGSYDKLIGGEIVEALEDFTGGLSESCKIGEYQHPTLFPIMMKAFSKNSFLGCSINSGDESEAVGPLGLVKGHAYSITGIKTVTFNQDTAGGNSETARNKSESKIESKTVKLIRLRNPWGDSTEWQGPWSDGSTEWKHLDDDTLRGFGISFTADGEFWMCYEDFLRYFNQLEICNIGPDVLDELEKIKCHKQDEFIQQKGRWVMNVYNGSWVKGITAGGCRNFVATFGMNPQFLVNLVDADEDDSDNKCTLIVALMQKNRRKLGQDYLNIGFLIYHIRDPESTTKPLNESFFKKNRSVAGPPDGYSDGREISCRFKLPPGTYCIIPSVFEPHLEGEFILRVFTERPSVMIENDEEVGIEMKRLEQDGIQDGTHLAAKDSEIEEARQFFQSVAGEDMEVNWEELQRLLDSTFKLELKGFKGFSKDICRSMVAMMDADRSGKLGFAEFKVLWQSVKDWRDVFFRFDEDKSGALNAGELRNALNSAGFRVNNRVLHSLVMRYGCRDNSLAFDDFLNCAIKLKAMVEVFKEHVADDEKKLIFSLDEWLERALYV</sequence>
<dbReference type="Gene3D" id="2.60.120.380">
    <property type="match status" value="1"/>
</dbReference>
<evidence type="ECO:0000256" key="5">
    <source>
        <dbReference type="ARBA" id="ARBA00022837"/>
    </source>
</evidence>
<keyword evidence="3 6" id="KW-0378">Hydrolase</keyword>
<gene>
    <name evidence="9" type="ORF">ODALV1_LOCUS14196</name>
</gene>
<feature type="active site" evidence="6">
    <location>
        <position position="102"/>
    </location>
</feature>
<dbReference type="SUPFAM" id="SSF47473">
    <property type="entry name" value="EF-hand"/>
    <property type="match status" value="1"/>
</dbReference>
<dbReference type="PANTHER" id="PTHR10183:SF433">
    <property type="entry name" value="CALPAIN-A-RELATED"/>
    <property type="match status" value="1"/>
</dbReference>
<dbReference type="SUPFAM" id="SSF54001">
    <property type="entry name" value="Cysteine proteinases"/>
    <property type="match status" value="1"/>
</dbReference>
<dbReference type="InterPro" id="IPR033883">
    <property type="entry name" value="C2_III"/>
</dbReference>
<dbReference type="InterPro" id="IPR002048">
    <property type="entry name" value="EF_hand_dom"/>
</dbReference>
<dbReference type="InterPro" id="IPR000169">
    <property type="entry name" value="Pept_cys_AS"/>
</dbReference>
<dbReference type="InterPro" id="IPR022682">
    <property type="entry name" value="Calpain_domain_III"/>
</dbReference>
<dbReference type="InterPro" id="IPR011992">
    <property type="entry name" value="EF-hand-dom_pair"/>
</dbReference>
<comment type="similarity">
    <text evidence="1">Belongs to the peptidase C2 family.</text>
</comment>
<keyword evidence="2 6" id="KW-0645">Protease</keyword>
<dbReference type="CDD" id="cd16196">
    <property type="entry name" value="EFh_PEF_CalpA_B"/>
    <property type="match status" value="1"/>
</dbReference>
<evidence type="ECO:0000259" key="7">
    <source>
        <dbReference type="PROSITE" id="PS50203"/>
    </source>
</evidence>
<dbReference type="SUPFAM" id="SSF49758">
    <property type="entry name" value="Calpain large subunit, middle domain (domain III)"/>
    <property type="match status" value="1"/>
</dbReference>
<dbReference type="PRINTS" id="PR00704">
    <property type="entry name" value="CALPAIN"/>
</dbReference>
<evidence type="ECO:0008006" key="11">
    <source>
        <dbReference type="Google" id="ProtNLM"/>
    </source>
</evidence>
<dbReference type="InterPro" id="IPR022683">
    <property type="entry name" value="Calpain_III"/>
</dbReference>
<organism evidence="9 10">
    <name type="scientific">Orchesella dallaii</name>
    <dbReference type="NCBI Taxonomy" id="48710"/>
    <lineage>
        <taxon>Eukaryota</taxon>
        <taxon>Metazoa</taxon>
        <taxon>Ecdysozoa</taxon>
        <taxon>Arthropoda</taxon>
        <taxon>Hexapoda</taxon>
        <taxon>Collembola</taxon>
        <taxon>Entomobryomorpha</taxon>
        <taxon>Entomobryoidea</taxon>
        <taxon>Orchesellidae</taxon>
        <taxon>Orchesellinae</taxon>
        <taxon>Orchesella</taxon>
    </lineage>
</organism>
<evidence type="ECO:0000256" key="4">
    <source>
        <dbReference type="ARBA" id="ARBA00022807"/>
    </source>
</evidence>
<accession>A0ABP1QQU9</accession>
<feature type="active site" evidence="6">
    <location>
        <position position="303"/>
    </location>
</feature>
<evidence type="ECO:0000256" key="2">
    <source>
        <dbReference type="ARBA" id="ARBA00022670"/>
    </source>
</evidence>
<keyword evidence="4 6" id="KW-0788">Thiol protease</keyword>